<protein>
    <recommendedName>
        <fullName evidence="4">DUF3995 domain-containing protein</fullName>
    </recommendedName>
</protein>
<feature type="transmembrane region" description="Helical" evidence="1">
    <location>
        <begin position="20"/>
        <end position="46"/>
    </location>
</feature>
<accession>A0ABR6XK37</accession>
<organism evidence="2 3">
    <name type="scientific">Undibacterium amnicola</name>
    <dbReference type="NCBI Taxonomy" id="1834038"/>
    <lineage>
        <taxon>Bacteria</taxon>
        <taxon>Pseudomonadati</taxon>
        <taxon>Pseudomonadota</taxon>
        <taxon>Betaproteobacteria</taxon>
        <taxon>Burkholderiales</taxon>
        <taxon>Oxalobacteraceae</taxon>
        <taxon>Undibacterium</taxon>
    </lineage>
</organism>
<dbReference type="EMBL" id="JACOFU010000001">
    <property type="protein sequence ID" value="MBC3829890.1"/>
    <property type="molecule type" value="Genomic_DNA"/>
</dbReference>
<dbReference type="RefSeq" id="WP_186888949.1">
    <property type="nucleotide sequence ID" value="NZ_JACOFU010000001.1"/>
</dbReference>
<name>A0ABR6XK37_9BURK</name>
<sequence length="154" mass="16690">MKNTETKSSAYKSLSVFSIYLAAIIALIGVIIHIAAIFGGTSWYIYFGAPPSVVESARNGTWLAPVSTLIITILMAICAAYAFSALGVIRRLPFLRTGLAGMAIICLLRSLVLWPLMINHPELRNTAEVVGSIVWGFAGLGFMSGWRLVQLNSR</sequence>
<feature type="transmembrane region" description="Helical" evidence="1">
    <location>
        <begin position="66"/>
        <end position="86"/>
    </location>
</feature>
<evidence type="ECO:0000256" key="1">
    <source>
        <dbReference type="SAM" id="Phobius"/>
    </source>
</evidence>
<keyword evidence="1" id="KW-1133">Transmembrane helix</keyword>
<feature type="transmembrane region" description="Helical" evidence="1">
    <location>
        <begin position="98"/>
        <end position="117"/>
    </location>
</feature>
<keyword evidence="1" id="KW-0472">Membrane</keyword>
<evidence type="ECO:0000313" key="3">
    <source>
        <dbReference type="Proteomes" id="UP000643610"/>
    </source>
</evidence>
<proteinExistence type="predicted"/>
<comment type="caution">
    <text evidence="2">The sequence shown here is derived from an EMBL/GenBank/DDBJ whole genome shotgun (WGS) entry which is preliminary data.</text>
</comment>
<keyword evidence="1" id="KW-0812">Transmembrane</keyword>
<keyword evidence="3" id="KW-1185">Reference proteome</keyword>
<evidence type="ECO:0008006" key="4">
    <source>
        <dbReference type="Google" id="ProtNLM"/>
    </source>
</evidence>
<gene>
    <name evidence="2" type="ORF">H8K33_00045</name>
</gene>
<reference evidence="2 3" key="1">
    <citation type="submission" date="2020-08" db="EMBL/GenBank/DDBJ databases">
        <title>Novel species isolated from subtropical streams in China.</title>
        <authorList>
            <person name="Lu H."/>
        </authorList>
    </citation>
    <scope>NUCLEOTIDE SEQUENCE [LARGE SCALE GENOMIC DNA]</scope>
    <source>
        <strain evidence="2 3">KCTC 52442</strain>
    </source>
</reference>
<dbReference type="Proteomes" id="UP000643610">
    <property type="component" value="Unassembled WGS sequence"/>
</dbReference>
<evidence type="ECO:0000313" key="2">
    <source>
        <dbReference type="EMBL" id="MBC3829890.1"/>
    </source>
</evidence>
<feature type="transmembrane region" description="Helical" evidence="1">
    <location>
        <begin position="129"/>
        <end position="149"/>
    </location>
</feature>